<feature type="signal peptide" evidence="1">
    <location>
        <begin position="1"/>
        <end position="30"/>
    </location>
</feature>
<evidence type="ECO:0008006" key="4">
    <source>
        <dbReference type="Google" id="ProtNLM"/>
    </source>
</evidence>
<keyword evidence="3" id="KW-1185">Reference proteome</keyword>
<evidence type="ECO:0000256" key="1">
    <source>
        <dbReference type="SAM" id="SignalP"/>
    </source>
</evidence>
<feature type="chain" id="PRO_5020864798" description="Secreted protein" evidence="1">
    <location>
        <begin position="31"/>
        <end position="154"/>
    </location>
</feature>
<dbReference type="PROSITE" id="PS51318">
    <property type="entry name" value="TAT"/>
    <property type="match status" value="1"/>
</dbReference>
<comment type="caution">
    <text evidence="2">The sequence shown here is derived from an EMBL/GenBank/DDBJ whole genome shotgun (WGS) entry which is preliminary data.</text>
</comment>
<dbReference type="EMBL" id="SLWQ01000006">
    <property type="protein sequence ID" value="TCO39941.1"/>
    <property type="molecule type" value="Genomic_DNA"/>
</dbReference>
<dbReference type="AlphaFoldDB" id="A0A4R2I6L0"/>
<dbReference type="InterPro" id="IPR006311">
    <property type="entry name" value="TAT_signal"/>
</dbReference>
<organism evidence="2 3">
    <name type="scientific">Dokdonella fugitiva</name>
    <dbReference type="NCBI Taxonomy" id="328517"/>
    <lineage>
        <taxon>Bacteria</taxon>
        <taxon>Pseudomonadati</taxon>
        <taxon>Pseudomonadota</taxon>
        <taxon>Gammaproteobacteria</taxon>
        <taxon>Lysobacterales</taxon>
        <taxon>Rhodanobacteraceae</taxon>
        <taxon>Dokdonella</taxon>
    </lineage>
</organism>
<evidence type="ECO:0000313" key="2">
    <source>
        <dbReference type="EMBL" id="TCO39941.1"/>
    </source>
</evidence>
<reference evidence="2 3" key="1">
    <citation type="journal article" date="2015" name="Stand. Genomic Sci.">
        <title>Genomic Encyclopedia of Bacterial and Archaeal Type Strains, Phase III: the genomes of soil and plant-associated and newly described type strains.</title>
        <authorList>
            <person name="Whitman W.B."/>
            <person name="Woyke T."/>
            <person name="Klenk H.P."/>
            <person name="Zhou Y."/>
            <person name="Lilburn T.G."/>
            <person name="Beck B.J."/>
            <person name="De Vos P."/>
            <person name="Vandamme P."/>
            <person name="Eisen J.A."/>
            <person name="Garrity G."/>
            <person name="Hugenholtz P."/>
            <person name="Kyrpides N.C."/>
        </authorList>
    </citation>
    <scope>NUCLEOTIDE SEQUENCE [LARGE SCALE GENOMIC DNA]</scope>
    <source>
        <strain evidence="2 3">A3</strain>
    </source>
</reference>
<dbReference type="RefSeq" id="WP_131998444.1">
    <property type="nucleotide sequence ID" value="NZ_JACGXM010000007.1"/>
</dbReference>
<sequence length="154" mass="15943">MPVSPIRRRIVLLAAGAVLAILFAAGAKGAATATTAAKDAATKEAAPAVLKFGKDGARAAAKGKFKAPKDVVRNYAIDLEAGASYDVAVDDGKSRVTYFNVFAPGAPQREGEGRTRMTLKPGADGTYVIHVFMTQGAVDKGASSSYELTVTKKP</sequence>
<gene>
    <name evidence="2" type="ORF">EV148_10695</name>
</gene>
<proteinExistence type="predicted"/>
<dbReference type="OrthoDB" id="964913at2"/>
<dbReference type="Gene3D" id="2.60.120.380">
    <property type="match status" value="1"/>
</dbReference>
<dbReference type="Proteomes" id="UP000294862">
    <property type="component" value="Unassembled WGS sequence"/>
</dbReference>
<protein>
    <recommendedName>
        <fullName evidence="4">Secreted protein</fullName>
    </recommendedName>
</protein>
<evidence type="ECO:0000313" key="3">
    <source>
        <dbReference type="Proteomes" id="UP000294862"/>
    </source>
</evidence>
<keyword evidence="1" id="KW-0732">Signal</keyword>
<name>A0A4R2I6L0_9GAMM</name>
<accession>A0A4R2I6L0</accession>